<protein>
    <submittedName>
        <fullName evidence="3">Helix-turn-helix domain-containing protein</fullName>
    </submittedName>
</protein>
<dbReference type="PANTHER" id="PTHR46797:SF2">
    <property type="entry name" value="TRANSCRIPTIONAL REGULATOR"/>
    <property type="match status" value="1"/>
</dbReference>
<dbReference type="Gene3D" id="2.60.120.10">
    <property type="entry name" value="Jelly Rolls"/>
    <property type="match status" value="1"/>
</dbReference>
<dbReference type="InterPro" id="IPR013096">
    <property type="entry name" value="Cupin_2"/>
</dbReference>
<dbReference type="Pfam" id="PF13560">
    <property type="entry name" value="HTH_31"/>
    <property type="match status" value="1"/>
</dbReference>
<proteinExistence type="predicted"/>
<dbReference type="InterPro" id="IPR050807">
    <property type="entry name" value="TransReg_Diox_bact_type"/>
</dbReference>
<comment type="caution">
    <text evidence="3">The sequence shown here is derived from an EMBL/GenBank/DDBJ whole genome shotgun (WGS) entry which is preliminary data.</text>
</comment>
<dbReference type="SUPFAM" id="SSF51182">
    <property type="entry name" value="RmlC-like cupins"/>
    <property type="match status" value="1"/>
</dbReference>
<feature type="domain" description="HTH cro/C1-type" evidence="2">
    <location>
        <begin position="11"/>
        <end position="65"/>
    </location>
</feature>
<dbReference type="EMBL" id="JBFOCI010000001">
    <property type="protein sequence ID" value="MEW9805133.1"/>
    <property type="molecule type" value="Genomic_DNA"/>
</dbReference>
<dbReference type="InterPro" id="IPR014710">
    <property type="entry name" value="RmlC-like_jellyroll"/>
</dbReference>
<dbReference type="Proteomes" id="UP001556196">
    <property type="component" value="Unassembled WGS sequence"/>
</dbReference>
<evidence type="ECO:0000259" key="2">
    <source>
        <dbReference type="PROSITE" id="PS50943"/>
    </source>
</evidence>
<dbReference type="Gene3D" id="1.10.260.40">
    <property type="entry name" value="lambda repressor-like DNA-binding domains"/>
    <property type="match status" value="1"/>
</dbReference>
<name>A0ABV3QVY6_9HYPH</name>
<dbReference type="Pfam" id="PF07883">
    <property type="entry name" value="Cupin_2"/>
    <property type="match status" value="1"/>
</dbReference>
<dbReference type="RefSeq" id="WP_367722181.1">
    <property type="nucleotide sequence ID" value="NZ_JBFOCI010000001.1"/>
</dbReference>
<dbReference type="InterPro" id="IPR010982">
    <property type="entry name" value="Lambda_DNA-bd_dom_sf"/>
</dbReference>
<keyword evidence="1" id="KW-0238">DNA-binding</keyword>
<keyword evidence="4" id="KW-1185">Reference proteome</keyword>
<evidence type="ECO:0000313" key="4">
    <source>
        <dbReference type="Proteomes" id="UP001556196"/>
    </source>
</evidence>
<dbReference type="SMART" id="SM00530">
    <property type="entry name" value="HTH_XRE"/>
    <property type="match status" value="1"/>
</dbReference>
<dbReference type="SUPFAM" id="SSF47413">
    <property type="entry name" value="lambda repressor-like DNA-binding domains"/>
    <property type="match status" value="1"/>
</dbReference>
<organism evidence="3 4">
    <name type="scientific">Mesorhizobium marinum</name>
    <dbReference type="NCBI Taxonomy" id="3228790"/>
    <lineage>
        <taxon>Bacteria</taxon>
        <taxon>Pseudomonadati</taxon>
        <taxon>Pseudomonadota</taxon>
        <taxon>Alphaproteobacteria</taxon>
        <taxon>Hyphomicrobiales</taxon>
        <taxon>Phyllobacteriaceae</taxon>
        <taxon>Mesorhizobium</taxon>
    </lineage>
</organism>
<dbReference type="InterPro" id="IPR001387">
    <property type="entry name" value="Cro/C1-type_HTH"/>
</dbReference>
<evidence type="ECO:0000313" key="3">
    <source>
        <dbReference type="EMBL" id="MEW9805133.1"/>
    </source>
</evidence>
<gene>
    <name evidence="3" type="ORF">ABUE31_03930</name>
</gene>
<dbReference type="PROSITE" id="PS50943">
    <property type="entry name" value="HTH_CROC1"/>
    <property type="match status" value="1"/>
</dbReference>
<dbReference type="CDD" id="cd02209">
    <property type="entry name" value="cupin_XRE_C"/>
    <property type="match status" value="1"/>
</dbReference>
<evidence type="ECO:0000256" key="1">
    <source>
        <dbReference type="ARBA" id="ARBA00023125"/>
    </source>
</evidence>
<dbReference type="InterPro" id="IPR011051">
    <property type="entry name" value="RmlC_Cupin_sf"/>
</dbReference>
<sequence>MPAAQLLARDIRALRKARGMTLAEIGARLKRSIGWLSQVERGLSVPSLADLRAFADLFGVPLGLFFGHEAESDSERGVVVRSGRRRSLGTSESGLVEELLSPDLGGSFEMLRSVFAPGAELAAIALRKTEEAGYVVSGRFDIEIDGVWHELGKGDSFRFAAKPFRWKNPGDEPAVVIWVVSPPVY</sequence>
<accession>A0ABV3QVY6</accession>
<dbReference type="PANTHER" id="PTHR46797">
    <property type="entry name" value="HTH-TYPE TRANSCRIPTIONAL REGULATOR"/>
    <property type="match status" value="1"/>
</dbReference>
<dbReference type="CDD" id="cd00093">
    <property type="entry name" value="HTH_XRE"/>
    <property type="match status" value="1"/>
</dbReference>
<reference evidence="3 4" key="1">
    <citation type="submission" date="2024-06" db="EMBL/GenBank/DDBJ databases">
        <authorList>
            <person name="Tuo L."/>
        </authorList>
    </citation>
    <scope>NUCLEOTIDE SEQUENCE [LARGE SCALE GENOMIC DNA]</scope>
    <source>
        <strain evidence="3 4">ZMM04-5</strain>
    </source>
</reference>